<dbReference type="OrthoDB" id="9771071at2"/>
<accession>A0A0Q1BVV1</accession>
<protein>
    <submittedName>
        <fullName evidence="4">Membrane protein</fullName>
    </submittedName>
</protein>
<dbReference type="PATRIC" id="fig|1547436.3.peg.207"/>
<dbReference type="STRING" id="346185.AAY42_01015"/>
<evidence type="ECO:0000256" key="2">
    <source>
        <dbReference type="ARBA" id="ARBA00023136"/>
    </source>
</evidence>
<comment type="caution">
    <text evidence="4">The sequence shown here is derived from an EMBL/GenBank/DDBJ whole genome shotgun (WGS) entry which is preliminary data.</text>
</comment>
<keyword evidence="5" id="KW-1185">Reference proteome</keyword>
<evidence type="ECO:0000256" key="1">
    <source>
        <dbReference type="ARBA" id="ARBA00004370"/>
    </source>
</evidence>
<dbReference type="AlphaFoldDB" id="A0A0Q1BVV1"/>
<organism evidence="4 5">
    <name type="scientific">Flagellimonas eckloniae</name>
    <dbReference type="NCBI Taxonomy" id="346185"/>
    <lineage>
        <taxon>Bacteria</taxon>
        <taxon>Pseudomonadati</taxon>
        <taxon>Bacteroidota</taxon>
        <taxon>Flavobacteriia</taxon>
        <taxon>Flavobacteriales</taxon>
        <taxon>Flavobacteriaceae</taxon>
        <taxon>Flagellimonas</taxon>
    </lineage>
</organism>
<dbReference type="EMBL" id="LCTZ01000002">
    <property type="protein sequence ID" value="KQC28640.1"/>
    <property type="molecule type" value="Genomic_DNA"/>
</dbReference>
<name>A0A0Q1BVV1_9FLAO</name>
<evidence type="ECO:0000259" key="3">
    <source>
        <dbReference type="Pfam" id="PF01103"/>
    </source>
</evidence>
<dbReference type="InterPro" id="IPR000184">
    <property type="entry name" value="Bac_surfAg_D15"/>
</dbReference>
<dbReference type="GO" id="GO:0019867">
    <property type="term" value="C:outer membrane"/>
    <property type="evidence" value="ECO:0007669"/>
    <property type="project" value="InterPro"/>
</dbReference>
<keyword evidence="2" id="KW-0472">Membrane</keyword>
<dbReference type="Gene3D" id="2.40.160.50">
    <property type="entry name" value="membrane protein fhac: a member of the omp85/tpsb transporter family"/>
    <property type="match status" value="1"/>
</dbReference>
<reference evidence="4 5" key="1">
    <citation type="submission" date="2015-04" db="EMBL/GenBank/DDBJ databases">
        <title>Complete genome of flavobacterium.</title>
        <authorList>
            <person name="Kwon Y.M."/>
            <person name="Kim S.-J."/>
        </authorList>
    </citation>
    <scope>NUCLEOTIDE SEQUENCE [LARGE SCALE GENOMIC DNA]</scope>
    <source>
        <strain evidence="4 5">DK169</strain>
    </source>
</reference>
<proteinExistence type="predicted"/>
<dbReference type="Proteomes" id="UP000050827">
    <property type="component" value="Unassembled WGS sequence"/>
</dbReference>
<feature type="domain" description="Bacterial surface antigen (D15)" evidence="3">
    <location>
        <begin position="131"/>
        <end position="371"/>
    </location>
</feature>
<evidence type="ECO:0000313" key="4">
    <source>
        <dbReference type="EMBL" id="KQC28640.1"/>
    </source>
</evidence>
<gene>
    <name evidence="4" type="ORF">AAY42_01015</name>
</gene>
<dbReference type="RefSeq" id="WP_055392158.1">
    <property type="nucleotide sequence ID" value="NZ_LCTZ01000002.1"/>
</dbReference>
<sequence length="371" mass="41167">MKKLAISTFILMILPICLIGQGREEGFVRTDTLGKTKKIKFIGLPIAFYTPETEFGVGGGGQIFLLNNTNKYNKRLSNILFSGIYTTAGQIMFNITPQVYLGKGDYFIDSEYLFEIYPNSFWGIGPETPEENEELYDQTTHKLKVSFLKRLPPDLNFGFTYNFANHQVTEIEEGGILDSGTILGSDRTIISGIGAEFNLDTRNDIGSPTDGQLFGIGAHFSSPILGATHGFNKFTLDLRNYEPLGARSTLATQIYIENNYGDVPFQGMAFFGGSSSARGYFYGRFLDRNMYVAQAEYRYRLKPRWTLAAFGLIGSVAGDASDLLKFNSVKPGYGAGVRFKLLKDQGTWLRLDIGNGKDGQSGIYFGVNEAF</sequence>
<dbReference type="Pfam" id="PF01103">
    <property type="entry name" value="Omp85"/>
    <property type="match status" value="1"/>
</dbReference>
<evidence type="ECO:0000313" key="5">
    <source>
        <dbReference type="Proteomes" id="UP000050827"/>
    </source>
</evidence>
<comment type="subcellular location">
    <subcellularLocation>
        <location evidence="1">Membrane</location>
    </subcellularLocation>
</comment>